<accession>A0AAP8PNZ2</accession>
<feature type="domain" description="TM2" evidence="6">
    <location>
        <begin position="3"/>
        <end position="54"/>
    </location>
</feature>
<feature type="transmembrane region" description="Helical" evidence="5">
    <location>
        <begin position="31"/>
        <end position="58"/>
    </location>
</feature>
<evidence type="ECO:0000256" key="5">
    <source>
        <dbReference type="SAM" id="Phobius"/>
    </source>
</evidence>
<protein>
    <submittedName>
        <fullName evidence="7">NINE protein</fullName>
    </submittedName>
</protein>
<evidence type="ECO:0000256" key="2">
    <source>
        <dbReference type="ARBA" id="ARBA00022692"/>
    </source>
</evidence>
<organism evidence="7 8">
    <name type="scientific">Staphylococcus auricularis</name>
    <dbReference type="NCBI Taxonomy" id="29379"/>
    <lineage>
        <taxon>Bacteria</taxon>
        <taxon>Bacillati</taxon>
        <taxon>Bacillota</taxon>
        <taxon>Bacilli</taxon>
        <taxon>Bacillales</taxon>
        <taxon>Staphylococcaceae</taxon>
        <taxon>Staphylococcus</taxon>
    </lineage>
</organism>
<comment type="subcellular location">
    <subcellularLocation>
        <location evidence="1">Membrane</location>
        <topology evidence="1">Multi-pass membrane protein</topology>
    </subcellularLocation>
</comment>
<proteinExistence type="predicted"/>
<reference evidence="7 8" key="1">
    <citation type="submission" date="2017-08" db="EMBL/GenBank/DDBJ databases">
        <title>Draft genome sequences of 64 type strains of genus Staph aureus.</title>
        <authorList>
            <person name="Cole K."/>
            <person name="Golubchik T."/>
            <person name="Russell J."/>
            <person name="Foster D."/>
            <person name="Llewelyn M."/>
            <person name="Wilson D."/>
            <person name="Crook D."/>
            <person name="Paul J."/>
        </authorList>
    </citation>
    <scope>NUCLEOTIDE SEQUENCE [LARGE SCALE GENOMIC DNA]</scope>
    <source>
        <strain evidence="7 8">NCTC 12101</strain>
    </source>
</reference>
<dbReference type="AlphaFoldDB" id="A0AAP8PNZ2"/>
<evidence type="ECO:0000256" key="3">
    <source>
        <dbReference type="ARBA" id="ARBA00022989"/>
    </source>
</evidence>
<comment type="caution">
    <text evidence="7">The sequence shown here is derived from an EMBL/GenBank/DDBJ whole genome shotgun (WGS) entry which is preliminary data.</text>
</comment>
<dbReference type="Pfam" id="PF05154">
    <property type="entry name" value="TM2"/>
    <property type="match status" value="1"/>
</dbReference>
<evidence type="ECO:0000256" key="4">
    <source>
        <dbReference type="ARBA" id="ARBA00023136"/>
    </source>
</evidence>
<keyword evidence="2 5" id="KW-0812">Transmembrane</keyword>
<evidence type="ECO:0000313" key="8">
    <source>
        <dbReference type="Proteomes" id="UP000242470"/>
    </source>
</evidence>
<keyword evidence="4 5" id="KW-0472">Membrane</keyword>
<evidence type="ECO:0000313" key="7">
    <source>
        <dbReference type="EMBL" id="PNZ67540.1"/>
    </source>
</evidence>
<dbReference type="Proteomes" id="UP000242470">
    <property type="component" value="Unassembled WGS sequence"/>
</dbReference>
<sequence length="69" mass="7663">MREVNKVIYIVLAFLLGGFGIHNFYAGKIGLGILFLLFFWLAGITHIIAIIQGILAIFKKSDKNGNIQV</sequence>
<dbReference type="GO" id="GO:0016020">
    <property type="term" value="C:membrane"/>
    <property type="evidence" value="ECO:0007669"/>
    <property type="project" value="UniProtKB-SubCell"/>
</dbReference>
<keyword evidence="3 5" id="KW-1133">Transmembrane helix</keyword>
<gene>
    <name evidence="7" type="ORF">CD158_05710</name>
</gene>
<evidence type="ECO:0000259" key="6">
    <source>
        <dbReference type="Pfam" id="PF05154"/>
    </source>
</evidence>
<dbReference type="InterPro" id="IPR007829">
    <property type="entry name" value="TM2"/>
</dbReference>
<dbReference type="GeneID" id="64982755"/>
<dbReference type="EMBL" id="PPQW01000028">
    <property type="protein sequence ID" value="PNZ67540.1"/>
    <property type="molecule type" value="Genomic_DNA"/>
</dbReference>
<feature type="transmembrane region" description="Helical" evidence="5">
    <location>
        <begin position="7"/>
        <end position="25"/>
    </location>
</feature>
<name>A0AAP8PNZ2_9STAP</name>
<evidence type="ECO:0000256" key="1">
    <source>
        <dbReference type="ARBA" id="ARBA00004141"/>
    </source>
</evidence>
<dbReference type="RefSeq" id="WP_059106369.1">
    <property type="nucleotide sequence ID" value="NZ_AP024589.1"/>
</dbReference>